<name>A0ABV8EMV5_9BACT</name>
<dbReference type="RefSeq" id="WP_241297683.1">
    <property type="nucleotide sequence ID" value="NZ_JAKZGR010000032.1"/>
</dbReference>
<dbReference type="InterPro" id="IPR022385">
    <property type="entry name" value="Rhs_assc_core"/>
</dbReference>
<protein>
    <submittedName>
        <fullName evidence="1">RHS repeat domain-containing protein</fullName>
    </submittedName>
</protein>
<dbReference type="Proteomes" id="UP001595766">
    <property type="component" value="Unassembled WGS sequence"/>
</dbReference>
<dbReference type="EMBL" id="JBHSAV010000031">
    <property type="protein sequence ID" value="MFC3976463.1"/>
    <property type="molecule type" value="Genomic_DNA"/>
</dbReference>
<comment type="caution">
    <text evidence="1">The sequence shown here is derived from an EMBL/GenBank/DDBJ whole genome shotgun (WGS) entry which is preliminary data.</text>
</comment>
<keyword evidence="2" id="KW-1185">Reference proteome</keyword>
<organism evidence="1 2">
    <name type="scientific">Belliella kenyensis</name>
    <dbReference type="NCBI Taxonomy" id="1472724"/>
    <lineage>
        <taxon>Bacteria</taxon>
        <taxon>Pseudomonadati</taxon>
        <taxon>Bacteroidota</taxon>
        <taxon>Cytophagia</taxon>
        <taxon>Cytophagales</taxon>
        <taxon>Cyclobacteriaceae</taxon>
        <taxon>Belliella</taxon>
    </lineage>
</organism>
<dbReference type="NCBIfam" id="TIGR03696">
    <property type="entry name" value="Rhs_assc_core"/>
    <property type="match status" value="1"/>
</dbReference>
<accession>A0ABV8EMV5</accession>
<gene>
    <name evidence="1" type="ORF">ACFOUP_08755</name>
</gene>
<dbReference type="Gene3D" id="2.180.10.10">
    <property type="entry name" value="RHS repeat-associated core"/>
    <property type="match status" value="1"/>
</dbReference>
<evidence type="ECO:0000313" key="1">
    <source>
        <dbReference type="EMBL" id="MFC3976463.1"/>
    </source>
</evidence>
<evidence type="ECO:0000313" key="2">
    <source>
        <dbReference type="Proteomes" id="UP001595766"/>
    </source>
</evidence>
<proteinExistence type="predicted"/>
<sequence length="443" mass="49549">MKYLDPNTTGTPGSAFAQLITNLANNASSVVIDGATAGTNPMPFAGLMGYGSDNSTGPKAYLNVLVFDQNYQFQPNQSTFKSVTLAARETGTNVQHELVKTIQITIQKPGYVYIYFSNENPTSVEVFFDDFKVIHTNSNIVQKDDYYPFGMSFNSYLAPSGVGQKFKFNGKEREELTGWDDFGSRMYMSDLGRWGVVDPLADKYWDVTPFQFTLNNPIRFVDPDGRDVKDLITGKKTPQEAALARFVQTEAGRNFLSQFARVGDVVGGHKFESTGRWANHVNITYNSFANLGSYEGATDTHWKLKSGRKVKLKNLTRDGVLSMANNEGFKMDFNISVSEFFDEDRSLVTIDHETFLHVEPKIKQFGDAIESLFTGGFDGENGMMSLTNTLNKIGDLAGEHKVAVNGKAVSMETFMNEVVNMTGNNNLRKIFERWKEAEKERSR</sequence>
<reference evidence="2" key="1">
    <citation type="journal article" date="2019" name="Int. J. Syst. Evol. Microbiol.">
        <title>The Global Catalogue of Microorganisms (GCM) 10K type strain sequencing project: providing services to taxonomists for standard genome sequencing and annotation.</title>
        <authorList>
            <consortium name="The Broad Institute Genomics Platform"/>
            <consortium name="The Broad Institute Genome Sequencing Center for Infectious Disease"/>
            <person name="Wu L."/>
            <person name="Ma J."/>
        </authorList>
    </citation>
    <scope>NUCLEOTIDE SEQUENCE [LARGE SCALE GENOMIC DNA]</scope>
    <source>
        <strain evidence="2">CECT 8551</strain>
    </source>
</reference>